<dbReference type="EMBL" id="AFCX01000512">
    <property type="protein sequence ID" value="EHD04830.1"/>
    <property type="molecule type" value="Genomic_DNA"/>
</dbReference>
<sequence length="38" mass="4462">MSERQLQWVMVSLFSKQKCEFISAKNVLLMIFPCVQQA</sequence>
<evidence type="ECO:0000313" key="2">
    <source>
        <dbReference type="Proteomes" id="UP000003536"/>
    </source>
</evidence>
<name>G5S9D9_SALET</name>
<accession>G5S9D9</accession>
<dbReference type="AlphaFoldDB" id="G5S9D9"/>
<reference evidence="1 2" key="1">
    <citation type="journal article" date="2011" name="BMC Genomics">
        <title>Genome sequencing reveals diversification of virulence factor content and possible host adaptation in distinct subpopulations of Salmonella enterica.</title>
        <authorList>
            <person name="den Bakker H.C."/>
            <person name="Moreno Switt A.I."/>
            <person name="Govoni G."/>
            <person name="Cummings C.A."/>
            <person name="Ranieri M.L."/>
            <person name="Degoricija L."/>
            <person name="Hoelzer K."/>
            <person name="Rodriguez-Rivera L.D."/>
            <person name="Brown S."/>
            <person name="Bolchacova E."/>
            <person name="Furtado M.R."/>
            <person name="Wiedmann M."/>
        </authorList>
    </citation>
    <scope>NUCLEOTIDE SEQUENCE [LARGE SCALE GENOMIC DNA]</scope>
    <source>
        <strain evidence="1 2">A4-580</strain>
    </source>
</reference>
<dbReference type="Proteomes" id="UP000003536">
    <property type="component" value="Unassembled WGS sequence"/>
</dbReference>
<dbReference type="PATRIC" id="fig|913086.3.peg.1246"/>
<gene>
    <name evidence="1" type="ORF">LTSEWAN_1584</name>
</gene>
<protein>
    <submittedName>
        <fullName evidence="1">Uncharacterized protein</fullName>
    </submittedName>
</protein>
<organism evidence="1 2">
    <name type="scientific">Salmonella enterica subsp. enterica serovar Wandsworth str. A4-580</name>
    <dbReference type="NCBI Taxonomy" id="913086"/>
    <lineage>
        <taxon>Bacteria</taxon>
        <taxon>Pseudomonadati</taxon>
        <taxon>Pseudomonadota</taxon>
        <taxon>Gammaproteobacteria</taxon>
        <taxon>Enterobacterales</taxon>
        <taxon>Enterobacteriaceae</taxon>
        <taxon>Salmonella</taxon>
    </lineage>
</organism>
<evidence type="ECO:0000313" key="1">
    <source>
        <dbReference type="EMBL" id="EHD04830.1"/>
    </source>
</evidence>
<proteinExistence type="predicted"/>
<comment type="caution">
    <text evidence="1">The sequence shown here is derived from an EMBL/GenBank/DDBJ whole genome shotgun (WGS) entry which is preliminary data.</text>
</comment>